<evidence type="ECO:0000256" key="1">
    <source>
        <dbReference type="SAM" id="MobiDB-lite"/>
    </source>
</evidence>
<feature type="compositionally biased region" description="Basic residues" evidence="1">
    <location>
        <begin position="122"/>
        <end position="135"/>
    </location>
</feature>
<evidence type="ECO:0000313" key="2">
    <source>
        <dbReference type="EMBL" id="CAE2223708.1"/>
    </source>
</evidence>
<protein>
    <submittedName>
        <fullName evidence="2">Uncharacterized protein</fullName>
    </submittedName>
</protein>
<feature type="compositionally biased region" description="Pro residues" evidence="1">
    <location>
        <begin position="1"/>
        <end position="11"/>
    </location>
</feature>
<reference evidence="2" key="1">
    <citation type="submission" date="2021-01" db="EMBL/GenBank/DDBJ databases">
        <authorList>
            <person name="Corre E."/>
            <person name="Pelletier E."/>
            <person name="Niang G."/>
            <person name="Scheremetjew M."/>
            <person name="Finn R."/>
            <person name="Kale V."/>
            <person name="Holt S."/>
            <person name="Cochrane G."/>
            <person name="Meng A."/>
            <person name="Brown T."/>
            <person name="Cohen L."/>
        </authorList>
    </citation>
    <scope>NUCLEOTIDE SEQUENCE</scope>
    <source>
        <strain evidence="2">DIVA3 518/3/11/1/6</strain>
    </source>
</reference>
<dbReference type="AlphaFoldDB" id="A0A7S4MID3"/>
<name>A0A7S4MID3_9EUKA</name>
<dbReference type="EMBL" id="HBKP01014389">
    <property type="protein sequence ID" value="CAE2223708.1"/>
    <property type="molecule type" value="Transcribed_RNA"/>
</dbReference>
<feature type="compositionally biased region" description="Pro residues" evidence="1">
    <location>
        <begin position="28"/>
        <end position="39"/>
    </location>
</feature>
<organism evidence="2">
    <name type="scientific">Vannella robusta</name>
    <dbReference type="NCBI Taxonomy" id="1487602"/>
    <lineage>
        <taxon>Eukaryota</taxon>
        <taxon>Amoebozoa</taxon>
        <taxon>Discosea</taxon>
        <taxon>Flabellinia</taxon>
        <taxon>Vannellidae</taxon>
        <taxon>Vannella</taxon>
    </lineage>
</organism>
<sequence length="135" mass="14229">MPPIAGRPAGPPRVATPAEPPSGGSNRPAPPARNNPSAPPKDKKEKKGLFGRKSGKSPKPPPKAAPRKGGPPTMDNAPDVKKVKKPANDTGNLKALDVAVKKTTEQTPTLTHATRDRPMVAKARRPPTRRPRAKA</sequence>
<gene>
    <name evidence="2" type="ORF">VSP0166_LOCUS10226</name>
</gene>
<feature type="region of interest" description="Disordered" evidence="1">
    <location>
        <begin position="1"/>
        <end position="135"/>
    </location>
</feature>
<proteinExistence type="predicted"/>
<accession>A0A7S4MID3</accession>